<evidence type="ECO:0000313" key="5">
    <source>
        <dbReference type="EMBL" id="MBO0346978.1"/>
    </source>
</evidence>
<reference evidence="5" key="1">
    <citation type="submission" date="2021-03" db="EMBL/GenBank/DDBJ databases">
        <title>Roseibium sp. CAU 1637 isolated from Incheon.</title>
        <authorList>
            <person name="Kim W."/>
        </authorList>
    </citation>
    <scope>NUCLEOTIDE SEQUENCE</scope>
    <source>
        <strain evidence="5">CAU 1637</strain>
    </source>
</reference>
<comment type="caution">
    <text evidence="5">The sequence shown here is derived from an EMBL/GenBank/DDBJ whole genome shotgun (WGS) entry which is preliminary data.</text>
</comment>
<evidence type="ECO:0000256" key="3">
    <source>
        <dbReference type="RuleBase" id="RU003616"/>
    </source>
</evidence>
<sequence>MRHFDLTPLYRSTVGFDRLFSLLDSANADAPSYPPYNIERTGENAYRITMAVAGFSEKELSLEAREHVLTVKGDKEAEDESRSILHRGIASRAFERRFQIAEYVRVDGAKLENGLLHIDLVRELPEAMKPRKIEIGTGTSKQIEAQTH</sequence>
<dbReference type="PANTHER" id="PTHR47062">
    <property type="match status" value="1"/>
</dbReference>
<dbReference type="SUPFAM" id="SSF49764">
    <property type="entry name" value="HSP20-like chaperones"/>
    <property type="match status" value="1"/>
</dbReference>
<keyword evidence="1" id="KW-0346">Stress response</keyword>
<dbReference type="InterPro" id="IPR002068">
    <property type="entry name" value="A-crystallin/Hsp20_dom"/>
</dbReference>
<keyword evidence="6" id="KW-1185">Reference proteome</keyword>
<comment type="similarity">
    <text evidence="2 3">Belongs to the small heat shock protein (HSP20) family.</text>
</comment>
<dbReference type="InterPro" id="IPR037913">
    <property type="entry name" value="ACD_IbpA/B"/>
</dbReference>
<dbReference type="PANTHER" id="PTHR47062:SF1">
    <property type="entry name" value="SMALL HEAT SHOCK PROTEIN IBPA"/>
    <property type="match status" value="1"/>
</dbReference>
<organism evidence="5 6">
    <name type="scientific">Roseibium limicola</name>
    <dbReference type="NCBI Taxonomy" id="2816037"/>
    <lineage>
        <taxon>Bacteria</taxon>
        <taxon>Pseudomonadati</taxon>
        <taxon>Pseudomonadota</taxon>
        <taxon>Alphaproteobacteria</taxon>
        <taxon>Hyphomicrobiales</taxon>
        <taxon>Stappiaceae</taxon>
        <taxon>Roseibium</taxon>
    </lineage>
</organism>
<evidence type="ECO:0000256" key="1">
    <source>
        <dbReference type="ARBA" id="ARBA00023016"/>
    </source>
</evidence>
<dbReference type="Pfam" id="PF00011">
    <property type="entry name" value="HSP20"/>
    <property type="match status" value="1"/>
</dbReference>
<evidence type="ECO:0000256" key="2">
    <source>
        <dbReference type="PROSITE-ProRule" id="PRU00285"/>
    </source>
</evidence>
<dbReference type="CDD" id="cd06470">
    <property type="entry name" value="ACD_IbpA-B_like"/>
    <property type="match status" value="1"/>
</dbReference>
<dbReference type="PROSITE" id="PS01031">
    <property type="entry name" value="SHSP"/>
    <property type="match status" value="1"/>
</dbReference>
<dbReference type="RefSeq" id="WP_206943433.1">
    <property type="nucleotide sequence ID" value="NZ_JAFLNF010000008.1"/>
</dbReference>
<evidence type="ECO:0000313" key="6">
    <source>
        <dbReference type="Proteomes" id="UP000664779"/>
    </source>
</evidence>
<name>A0A939ER47_9HYPH</name>
<evidence type="ECO:0000259" key="4">
    <source>
        <dbReference type="PROSITE" id="PS01031"/>
    </source>
</evidence>
<proteinExistence type="inferred from homology"/>
<protein>
    <submittedName>
        <fullName evidence="5">Hsp20 family protein</fullName>
    </submittedName>
</protein>
<accession>A0A939ER47</accession>
<dbReference type="Gene3D" id="2.60.40.790">
    <property type="match status" value="1"/>
</dbReference>
<dbReference type="AlphaFoldDB" id="A0A939ER47"/>
<dbReference type="EMBL" id="JAFLNF010000008">
    <property type="protein sequence ID" value="MBO0346978.1"/>
    <property type="molecule type" value="Genomic_DNA"/>
</dbReference>
<feature type="domain" description="SHSP" evidence="4">
    <location>
        <begin position="27"/>
        <end position="138"/>
    </location>
</feature>
<dbReference type="InterPro" id="IPR008978">
    <property type="entry name" value="HSP20-like_chaperone"/>
</dbReference>
<gene>
    <name evidence="5" type="ORF">J0X15_17260</name>
</gene>
<dbReference type="Proteomes" id="UP000664779">
    <property type="component" value="Unassembled WGS sequence"/>
</dbReference>